<dbReference type="Gene3D" id="3.40.630.30">
    <property type="match status" value="1"/>
</dbReference>
<organism evidence="2 3">
    <name type="scientific">Lactobacillus apis</name>
    <dbReference type="NCBI Taxonomy" id="303541"/>
    <lineage>
        <taxon>Bacteria</taxon>
        <taxon>Bacillati</taxon>
        <taxon>Bacillota</taxon>
        <taxon>Bacilli</taxon>
        <taxon>Lactobacillales</taxon>
        <taxon>Lactobacillaceae</taxon>
        <taxon>Lactobacillus</taxon>
    </lineage>
</organism>
<dbReference type="SUPFAM" id="SSF55729">
    <property type="entry name" value="Acyl-CoA N-acyltransferases (Nat)"/>
    <property type="match status" value="1"/>
</dbReference>
<protein>
    <submittedName>
        <fullName evidence="2">Ribosomal-protein-alanine acetyltransferase</fullName>
    </submittedName>
</protein>
<comment type="caution">
    <text evidence="2">The sequence shown here is derived from an EMBL/GenBank/DDBJ whole genome shotgun (WGS) entry which is preliminary data.</text>
</comment>
<evidence type="ECO:0000313" key="2">
    <source>
        <dbReference type="EMBL" id="KJY60070.1"/>
    </source>
</evidence>
<dbReference type="Pfam" id="PF00583">
    <property type="entry name" value="Acetyltransf_1"/>
    <property type="match status" value="1"/>
</dbReference>
<sequence length="161" mass="18412">MANSIFKKIGQLSQANAEIIANDWHYEGEYSFYDMENDQEDYDEIMSQELRSDHYYQVLDGDNKLVAFFCLEPDDQDSMKAEIGLGLAPSLTGHGLGKEFIKVIEDYVKQNFAFKTYILSVAEFNKRAIKVYQKAGYQETGSENVHTNGGIYKFIIMTKSV</sequence>
<dbReference type="STRING" id="303541.JF72_13800"/>
<feature type="domain" description="N-acetyltransferase" evidence="1">
    <location>
        <begin position="19"/>
        <end position="161"/>
    </location>
</feature>
<dbReference type="EMBL" id="JXLG01000010">
    <property type="protein sequence ID" value="KJY60070.1"/>
    <property type="molecule type" value="Genomic_DNA"/>
</dbReference>
<dbReference type="PATRIC" id="fig|303541.3.peg.1552"/>
<dbReference type="Proteomes" id="UP000033682">
    <property type="component" value="Unassembled WGS sequence"/>
</dbReference>
<reference evidence="2 3" key="1">
    <citation type="submission" date="2015-01" db="EMBL/GenBank/DDBJ databases">
        <title>Comparative genomics of the lactic acid bacteria isolated from the honey bee gut.</title>
        <authorList>
            <person name="Ellegaard K.M."/>
            <person name="Tamarit D."/>
            <person name="Javelind E."/>
            <person name="Olofsson T."/>
            <person name="Andersson S.G."/>
            <person name="Vasquez A."/>
        </authorList>
    </citation>
    <scope>NUCLEOTIDE SEQUENCE [LARGE SCALE GENOMIC DNA]</scope>
    <source>
        <strain evidence="2 3">Hma11</strain>
    </source>
</reference>
<dbReference type="PANTHER" id="PTHR43415">
    <property type="entry name" value="SPERMIDINE N(1)-ACETYLTRANSFERASE"/>
    <property type="match status" value="1"/>
</dbReference>
<keyword evidence="2" id="KW-0808">Transferase</keyword>
<dbReference type="PROSITE" id="PS51186">
    <property type="entry name" value="GNAT"/>
    <property type="match status" value="1"/>
</dbReference>
<name>A0A0F4LNA9_9LACO</name>
<dbReference type="PANTHER" id="PTHR43415:SF3">
    <property type="entry name" value="GNAT-FAMILY ACETYLTRANSFERASE"/>
    <property type="match status" value="1"/>
</dbReference>
<evidence type="ECO:0000313" key="3">
    <source>
        <dbReference type="Proteomes" id="UP000033682"/>
    </source>
</evidence>
<dbReference type="InterPro" id="IPR000182">
    <property type="entry name" value="GNAT_dom"/>
</dbReference>
<dbReference type="AlphaFoldDB" id="A0A0F4LNA9"/>
<proteinExistence type="predicted"/>
<evidence type="ECO:0000259" key="1">
    <source>
        <dbReference type="PROSITE" id="PS51186"/>
    </source>
</evidence>
<keyword evidence="3" id="KW-1185">Reference proteome</keyword>
<dbReference type="InterPro" id="IPR016181">
    <property type="entry name" value="Acyl_CoA_acyltransferase"/>
</dbReference>
<dbReference type="RefSeq" id="WP_046307990.1">
    <property type="nucleotide sequence ID" value="NZ_KQ034000.1"/>
</dbReference>
<accession>A0A0F4LNA9</accession>
<gene>
    <name evidence="2" type="ORF">JF72_13800</name>
</gene>
<dbReference type="HOGENOM" id="CLU_114564_1_0_9"/>
<dbReference type="CDD" id="cd04301">
    <property type="entry name" value="NAT_SF"/>
    <property type="match status" value="1"/>
</dbReference>
<dbReference type="GO" id="GO:0016747">
    <property type="term" value="F:acyltransferase activity, transferring groups other than amino-acyl groups"/>
    <property type="evidence" value="ECO:0007669"/>
    <property type="project" value="InterPro"/>
</dbReference>